<dbReference type="Pfam" id="PF26224">
    <property type="entry name" value="DUF8050"/>
    <property type="match status" value="1"/>
</dbReference>
<feature type="domain" description="DUF8050" evidence="2">
    <location>
        <begin position="1"/>
        <end position="113"/>
    </location>
</feature>
<accession>A0A1H6SJS5</accession>
<reference evidence="3 4" key="1">
    <citation type="submission" date="2016-10" db="EMBL/GenBank/DDBJ databases">
        <authorList>
            <person name="de Groot N.N."/>
        </authorList>
    </citation>
    <scope>NUCLEOTIDE SEQUENCE [LARGE SCALE GENOMIC DNA]</scope>
    <source>
        <strain evidence="3 4">DSM 22187</strain>
    </source>
</reference>
<evidence type="ECO:0000313" key="4">
    <source>
        <dbReference type="Proteomes" id="UP000198888"/>
    </source>
</evidence>
<protein>
    <submittedName>
        <fullName evidence="3">TIGR04206 family protein</fullName>
    </submittedName>
</protein>
<sequence length="121" mass="13055">MSWGLVNTNPWHAFWLPSYLDAARGFGSLPWSLQVWPISLGFYCGALVSAASGVIVDREDPRLTTGLLVLSAVGSLIVWQRLAGSGVSGTAPVGAVATGIVVWWFYWPALRRLGTGRRPVD</sequence>
<gene>
    <name evidence="3" type="ORF">SAMN05444271_104163</name>
</gene>
<dbReference type="STRING" id="1073996.SAMN05444271_104163"/>
<dbReference type="Proteomes" id="UP000198888">
    <property type="component" value="Unassembled WGS sequence"/>
</dbReference>
<keyword evidence="1" id="KW-0472">Membrane</keyword>
<organism evidence="3 4">
    <name type="scientific">Halohasta litchfieldiae</name>
    <dbReference type="NCBI Taxonomy" id="1073996"/>
    <lineage>
        <taxon>Archaea</taxon>
        <taxon>Methanobacteriati</taxon>
        <taxon>Methanobacteriota</taxon>
        <taxon>Stenosarchaea group</taxon>
        <taxon>Halobacteria</taxon>
        <taxon>Halobacteriales</taxon>
        <taxon>Haloferacaceae</taxon>
        <taxon>Halohasta</taxon>
    </lineage>
</organism>
<evidence type="ECO:0000313" key="3">
    <source>
        <dbReference type="EMBL" id="SEI64055.1"/>
    </source>
</evidence>
<evidence type="ECO:0000259" key="2">
    <source>
        <dbReference type="Pfam" id="PF26224"/>
    </source>
</evidence>
<keyword evidence="1" id="KW-1133">Transmembrane helix</keyword>
<dbReference type="InterPro" id="IPR058363">
    <property type="entry name" value="DUF8050"/>
</dbReference>
<proteinExistence type="predicted"/>
<feature type="transmembrane region" description="Helical" evidence="1">
    <location>
        <begin position="89"/>
        <end position="107"/>
    </location>
</feature>
<dbReference type="AlphaFoldDB" id="A0A1H6SJS5"/>
<name>A0A1H6SJS5_9EURY</name>
<feature type="transmembrane region" description="Helical" evidence="1">
    <location>
        <begin position="63"/>
        <end position="83"/>
    </location>
</feature>
<keyword evidence="4" id="KW-1185">Reference proteome</keyword>
<keyword evidence="1" id="KW-0812">Transmembrane</keyword>
<evidence type="ECO:0000256" key="1">
    <source>
        <dbReference type="SAM" id="Phobius"/>
    </source>
</evidence>
<dbReference type="EMBL" id="FNYR01000004">
    <property type="protein sequence ID" value="SEI64055.1"/>
    <property type="molecule type" value="Genomic_DNA"/>
</dbReference>
<feature type="transmembrane region" description="Helical" evidence="1">
    <location>
        <begin position="35"/>
        <end position="56"/>
    </location>
</feature>